<reference evidence="2" key="1">
    <citation type="journal article" date="2023" name="G3 (Bethesda)">
        <title>Genome assembly and association tests identify interacting loci associated with vigor, precocity, and sex in interspecific pistachio rootstocks.</title>
        <authorList>
            <person name="Palmer W."/>
            <person name="Jacygrad E."/>
            <person name="Sagayaradj S."/>
            <person name="Cavanaugh K."/>
            <person name="Han R."/>
            <person name="Bertier L."/>
            <person name="Beede B."/>
            <person name="Kafkas S."/>
            <person name="Golino D."/>
            <person name="Preece J."/>
            <person name="Michelmore R."/>
        </authorList>
    </citation>
    <scope>NUCLEOTIDE SEQUENCE [LARGE SCALE GENOMIC DNA]</scope>
</reference>
<protein>
    <submittedName>
        <fullName evidence="1">Uncharacterized protein</fullName>
    </submittedName>
</protein>
<accession>A0ACC1A8Q4</accession>
<gene>
    <name evidence="1" type="ORF">Patl1_12196</name>
</gene>
<sequence>MSGRFIFLKKKLDPKAAKLIKRLWKQVIVRNNSKISQFIEKPKDRKLIFVAAEHGNIEFLTILIREYPDLLFEVDENNYTIFHYAVKYRQNDIFKLIHQIGSFKDLIATLKHEKKGNNILHLAGILAPPDRLSIVSGAALQLQRELLWFEEVREIIHPLDAQEKNKKGKTPEVLFSEQHKDLKKEGEKWMKDTANSCMIVATLIATVAFAAAFTIPGGTKQDTGSPNFLLKDSFTIFAIADGASLALSSCSVLTFLSILTSRYAEKDFIWRLPTMLLIGLLTLFLSVVAMMAVFCTTFFIVFDDGKRWCAHLVTGMASGPAILYIILQFRLICDIVSSTYRRWALFKPRKHNFSFKEEKATEPKKEKLLSVIKKFKW</sequence>
<organism evidence="1 2">
    <name type="scientific">Pistacia atlantica</name>
    <dbReference type="NCBI Taxonomy" id="434234"/>
    <lineage>
        <taxon>Eukaryota</taxon>
        <taxon>Viridiplantae</taxon>
        <taxon>Streptophyta</taxon>
        <taxon>Embryophyta</taxon>
        <taxon>Tracheophyta</taxon>
        <taxon>Spermatophyta</taxon>
        <taxon>Magnoliopsida</taxon>
        <taxon>eudicotyledons</taxon>
        <taxon>Gunneridae</taxon>
        <taxon>Pentapetalae</taxon>
        <taxon>rosids</taxon>
        <taxon>malvids</taxon>
        <taxon>Sapindales</taxon>
        <taxon>Anacardiaceae</taxon>
        <taxon>Pistacia</taxon>
    </lineage>
</organism>
<comment type="caution">
    <text evidence="1">The sequence shown here is derived from an EMBL/GenBank/DDBJ whole genome shotgun (WGS) entry which is preliminary data.</text>
</comment>
<proteinExistence type="predicted"/>
<dbReference type="Proteomes" id="UP001164250">
    <property type="component" value="Chromosome 12"/>
</dbReference>
<dbReference type="EMBL" id="CM047908">
    <property type="protein sequence ID" value="KAJ0082748.1"/>
    <property type="molecule type" value="Genomic_DNA"/>
</dbReference>
<keyword evidence="2" id="KW-1185">Reference proteome</keyword>
<name>A0ACC1A8Q4_9ROSI</name>
<evidence type="ECO:0000313" key="1">
    <source>
        <dbReference type="EMBL" id="KAJ0082748.1"/>
    </source>
</evidence>
<evidence type="ECO:0000313" key="2">
    <source>
        <dbReference type="Proteomes" id="UP001164250"/>
    </source>
</evidence>